<name>A0A6N8U0E4_9STAP</name>
<dbReference type="EMBL" id="WUUK01000001">
    <property type="protein sequence ID" value="MXQ50396.1"/>
    <property type="molecule type" value="Genomic_DNA"/>
</dbReference>
<dbReference type="AlphaFoldDB" id="A0A6N8U0E4"/>
<dbReference type="OrthoDB" id="287883at2"/>
<evidence type="ECO:0000313" key="2">
    <source>
        <dbReference type="Proteomes" id="UP000436284"/>
    </source>
</evidence>
<organism evidence="1 2">
    <name type="scientific">Salinicoccus hispanicus</name>
    <dbReference type="NCBI Taxonomy" id="157225"/>
    <lineage>
        <taxon>Bacteria</taxon>
        <taxon>Bacillati</taxon>
        <taxon>Bacillota</taxon>
        <taxon>Bacilli</taxon>
        <taxon>Bacillales</taxon>
        <taxon>Staphylococcaceae</taxon>
        <taxon>Salinicoccus</taxon>
    </lineage>
</organism>
<gene>
    <name evidence="1" type="ORF">GQ671_03640</name>
</gene>
<comment type="caution">
    <text evidence="1">The sequence shown here is derived from an EMBL/GenBank/DDBJ whole genome shotgun (WGS) entry which is preliminary data.</text>
</comment>
<protein>
    <submittedName>
        <fullName evidence="1">Uncharacterized protein</fullName>
    </submittedName>
</protein>
<sequence>MQLFCIELNLYTWKVFGLIAPINSFSIGFENLSVGMTKRSMTMDFTDIVSALKELDYTFDSFGISAALPLVDQYGEKSVEDVIHSNCNQEFLDRINPNNSLTVQENLPDLATEWWEHAALNK</sequence>
<accession>A0A6N8U0E4</accession>
<reference evidence="1 2" key="1">
    <citation type="submission" date="2019-12" db="EMBL/GenBank/DDBJ databases">
        <title>Salinicoccus cyprini sp. nov., isolated from gastro-intestinal tract of mirror carp, Cyprinus carpio var. specularis, collected from Gobind Sagar Reservoir, Himachal Pradesh, India.</title>
        <authorList>
            <person name="Talwar C."/>
            <person name="Singh A.K."/>
            <person name="Lal R."/>
            <person name="Negi R.K."/>
        </authorList>
    </citation>
    <scope>NUCLEOTIDE SEQUENCE [LARGE SCALE GENOMIC DNA]</scope>
    <source>
        <strain evidence="1 2">J-82</strain>
    </source>
</reference>
<dbReference type="Proteomes" id="UP000436284">
    <property type="component" value="Unassembled WGS sequence"/>
</dbReference>
<proteinExistence type="predicted"/>
<evidence type="ECO:0000313" key="1">
    <source>
        <dbReference type="EMBL" id="MXQ50396.1"/>
    </source>
</evidence>
<keyword evidence="2" id="KW-1185">Reference proteome</keyword>